<dbReference type="PROSITE" id="PS00622">
    <property type="entry name" value="HTH_LUXR_1"/>
    <property type="match status" value="1"/>
</dbReference>
<evidence type="ECO:0000259" key="4">
    <source>
        <dbReference type="PROSITE" id="PS00622"/>
    </source>
</evidence>
<dbReference type="EMBL" id="CP053418">
    <property type="protein sequence ID" value="QJW85418.1"/>
    <property type="molecule type" value="Genomic_DNA"/>
</dbReference>
<dbReference type="SMART" id="SM00421">
    <property type="entry name" value="HTH_LUXR"/>
    <property type="match status" value="1"/>
</dbReference>
<keyword evidence="2" id="KW-0238">DNA-binding</keyword>
<feature type="domain" description="HTH luxR-type" evidence="4">
    <location>
        <begin position="111"/>
        <end position="138"/>
    </location>
</feature>
<dbReference type="InterPro" id="IPR000792">
    <property type="entry name" value="Tscrpt_reg_LuxR_C"/>
</dbReference>
<dbReference type="PANTHER" id="PTHR44688:SF16">
    <property type="entry name" value="DNA-BINDING TRANSCRIPTIONAL ACTIVATOR DEVR_DOSR"/>
    <property type="match status" value="1"/>
</dbReference>
<reference evidence="5 6" key="1">
    <citation type="submission" date="2020-05" db="EMBL/GenBank/DDBJ databases">
        <title>Ramlibacter rhizophilus sp. nov., isolated from rhizosphere soil of national flower Mugunghwa from South Korea.</title>
        <authorList>
            <person name="Zheng-Fei Y."/>
            <person name="Huan T."/>
        </authorList>
    </citation>
    <scope>NUCLEOTIDE SEQUENCE [LARGE SCALE GENOMIC DNA]</scope>
    <source>
        <strain evidence="5 6">H242</strain>
    </source>
</reference>
<protein>
    <submittedName>
        <fullName evidence="5">Helix-turn-helix transcriptional regulator</fullName>
    </submittedName>
</protein>
<proteinExistence type="predicted"/>
<evidence type="ECO:0000313" key="5">
    <source>
        <dbReference type="EMBL" id="QJW85418.1"/>
    </source>
</evidence>
<evidence type="ECO:0000256" key="2">
    <source>
        <dbReference type="ARBA" id="ARBA00023125"/>
    </source>
</evidence>
<name>A0ABX6P7T1_9BURK</name>
<dbReference type="PANTHER" id="PTHR44688">
    <property type="entry name" value="DNA-BINDING TRANSCRIPTIONAL ACTIVATOR DEVR_DOSR"/>
    <property type="match status" value="1"/>
</dbReference>
<keyword evidence="1" id="KW-0805">Transcription regulation</keyword>
<accession>A0ABX6P7T1</accession>
<evidence type="ECO:0000256" key="3">
    <source>
        <dbReference type="ARBA" id="ARBA00023163"/>
    </source>
</evidence>
<dbReference type="Proteomes" id="UP000500826">
    <property type="component" value="Chromosome"/>
</dbReference>
<gene>
    <name evidence="5" type="ORF">HK414_24840</name>
</gene>
<keyword evidence="6" id="KW-1185">Reference proteome</keyword>
<dbReference type="Pfam" id="PF00196">
    <property type="entry name" value="GerE"/>
    <property type="match status" value="1"/>
</dbReference>
<dbReference type="Gene3D" id="1.10.10.10">
    <property type="entry name" value="Winged helix-like DNA-binding domain superfamily/Winged helix DNA-binding domain"/>
    <property type="match status" value="1"/>
</dbReference>
<dbReference type="InterPro" id="IPR016032">
    <property type="entry name" value="Sig_transdc_resp-reg_C-effctor"/>
</dbReference>
<dbReference type="PRINTS" id="PR00038">
    <property type="entry name" value="HTHLUXR"/>
</dbReference>
<organism evidence="5 6">
    <name type="scientific">Ramlibacter terrae</name>
    <dbReference type="NCBI Taxonomy" id="2732511"/>
    <lineage>
        <taxon>Bacteria</taxon>
        <taxon>Pseudomonadati</taxon>
        <taxon>Pseudomonadota</taxon>
        <taxon>Betaproteobacteria</taxon>
        <taxon>Burkholderiales</taxon>
        <taxon>Comamonadaceae</taxon>
        <taxon>Ramlibacter</taxon>
    </lineage>
</organism>
<sequence length="167" mass="17794">MARLELSRRHVVAMHEGHVQACDTPQSRALLQSVAKAGNGRRSMVVLRSEGGASLSVAVLPLRMDANGQAASVALVFSRASVCDPLMLCFFARTHGLTNCEEQVLGILCQGYSAPEIAVQLHVAVSTVRSHVRSLCAKTQSNGVRALVGRVAVLPPLGAARLHERVH</sequence>
<evidence type="ECO:0000256" key="1">
    <source>
        <dbReference type="ARBA" id="ARBA00023015"/>
    </source>
</evidence>
<dbReference type="SUPFAM" id="SSF46894">
    <property type="entry name" value="C-terminal effector domain of the bipartite response regulators"/>
    <property type="match status" value="1"/>
</dbReference>
<keyword evidence="3" id="KW-0804">Transcription</keyword>
<dbReference type="InterPro" id="IPR036388">
    <property type="entry name" value="WH-like_DNA-bd_sf"/>
</dbReference>
<evidence type="ECO:0000313" key="6">
    <source>
        <dbReference type="Proteomes" id="UP000500826"/>
    </source>
</evidence>